<sequence>MLQDERDGQIERFVNDGLKHALQEAQREAQMVASSQIEGVRQKMEEIEAKVDGSLENISGHVQQLVEDNSQRLGLNRAPARRQRNLYSSKWRLRTKRQHQKNDDVALETKVADLVRKDVDQHFSDLQTNEPRGSDDTTQLQQDVQNQIQDSRNCIVQSIQAAVGINCKTMRDEVREVVLEGGARLIFFSGLTQQGYGVTNSTKVKVSMSFSSNEPRLIHRVQNAIRSSARREAH</sequence>
<dbReference type="AlphaFoldDB" id="A0A8T1US48"/>
<protein>
    <submittedName>
        <fullName evidence="1">Uncharacterized protein</fullName>
    </submittedName>
</protein>
<proteinExistence type="predicted"/>
<dbReference type="OrthoDB" id="10438956at2759"/>
<gene>
    <name evidence="1" type="ORF">JG687_00003427</name>
</gene>
<name>A0A8T1US48_9STRA</name>
<organism evidence="1 2">
    <name type="scientific">Phytophthora cactorum</name>
    <dbReference type="NCBI Taxonomy" id="29920"/>
    <lineage>
        <taxon>Eukaryota</taxon>
        <taxon>Sar</taxon>
        <taxon>Stramenopiles</taxon>
        <taxon>Oomycota</taxon>
        <taxon>Peronosporomycetes</taxon>
        <taxon>Peronosporales</taxon>
        <taxon>Peronosporaceae</taxon>
        <taxon>Phytophthora</taxon>
    </lineage>
</organism>
<evidence type="ECO:0000313" key="2">
    <source>
        <dbReference type="Proteomes" id="UP000688947"/>
    </source>
</evidence>
<evidence type="ECO:0000313" key="1">
    <source>
        <dbReference type="EMBL" id="KAG6969084.1"/>
    </source>
</evidence>
<dbReference type="EMBL" id="JAENGZ010000105">
    <property type="protein sequence ID" value="KAG6969084.1"/>
    <property type="molecule type" value="Genomic_DNA"/>
</dbReference>
<accession>A0A8T1US48</accession>
<dbReference type="Proteomes" id="UP000688947">
    <property type="component" value="Unassembled WGS sequence"/>
</dbReference>
<comment type="caution">
    <text evidence="1">The sequence shown here is derived from an EMBL/GenBank/DDBJ whole genome shotgun (WGS) entry which is preliminary data.</text>
</comment>
<reference evidence="1" key="1">
    <citation type="submission" date="2021-01" db="EMBL/GenBank/DDBJ databases">
        <title>Phytophthora aleatoria, a newly-described species from Pinus radiata is distinct from Phytophthora cactorum isolates based on comparative genomics.</title>
        <authorList>
            <person name="Mcdougal R."/>
            <person name="Panda P."/>
            <person name="Williams N."/>
            <person name="Studholme D.J."/>
        </authorList>
    </citation>
    <scope>NUCLEOTIDE SEQUENCE</scope>
    <source>
        <strain evidence="1">NZFS 3830</strain>
    </source>
</reference>